<dbReference type="EMBL" id="JQCL01000057">
    <property type="protein sequence ID" value="KRO11011.1"/>
    <property type="molecule type" value="Genomic_DNA"/>
</dbReference>
<comment type="caution">
    <text evidence="5">The sequence shown here is derived from an EMBL/GenBank/DDBJ whole genome shotgun (WGS) entry which is preliminary data.</text>
</comment>
<reference evidence="5 6" key="1">
    <citation type="journal article" date="2015" name="Genome Announc.">
        <title>Expanding the biotechnology potential of lactobacilli through comparative genomics of 213 strains and associated genera.</title>
        <authorList>
            <person name="Sun Z."/>
            <person name="Harris H.M."/>
            <person name="McCann A."/>
            <person name="Guo C."/>
            <person name="Argimon S."/>
            <person name="Zhang W."/>
            <person name="Yang X."/>
            <person name="Jeffery I.B."/>
            <person name="Cooney J.C."/>
            <person name="Kagawa T.F."/>
            <person name="Liu W."/>
            <person name="Song Y."/>
            <person name="Salvetti E."/>
            <person name="Wrobel A."/>
            <person name="Rasinkangas P."/>
            <person name="Parkhill J."/>
            <person name="Rea M.C."/>
            <person name="O'Sullivan O."/>
            <person name="Ritari J."/>
            <person name="Douillard F.P."/>
            <person name="Paul Ross R."/>
            <person name="Yang R."/>
            <person name="Briner A.E."/>
            <person name="Felis G.E."/>
            <person name="de Vos W.M."/>
            <person name="Barrangou R."/>
            <person name="Klaenhammer T.R."/>
            <person name="Caufield P.W."/>
            <person name="Cui Y."/>
            <person name="Zhang H."/>
            <person name="O'Toole P.W."/>
        </authorList>
    </citation>
    <scope>NUCLEOTIDE SEQUENCE [LARGE SCALE GENOMIC DNA]</scope>
    <source>
        <strain evidence="5 6">LMG 26013</strain>
    </source>
</reference>
<feature type="region of interest" description="Disordered" evidence="2">
    <location>
        <begin position="92"/>
        <end position="161"/>
    </location>
</feature>
<name>A0A0R2MHP9_9LACO</name>
<keyword evidence="1" id="KW-0677">Repeat</keyword>
<feature type="compositionally biased region" description="Polar residues" evidence="2">
    <location>
        <begin position="141"/>
        <end position="161"/>
    </location>
</feature>
<evidence type="ECO:0000256" key="1">
    <source>
        <dbReference type="ARBA" id="ARBA00022737"/>
    </source>
</evidence>
<keyword evidence="3" id="KW-0472">Membrane</keyword>
<feature type="domain" description="MucBP" evidence="4">
    <location>
        <begin position="625"/>
        <end position="683"/>
    </location>
</feature>
<dbReference type="STRING" id="942150.IV64_GL002707"/>
<dbReference type="OrthoDB" id="2252113at2"/>
<evidence type="ECO:0000313" key="6">
    <source>
        <dbReference type="Proteomes" id="UP000051783"/>
    </source>
</evidence>
<dbReference type="InterPro" id="IPR009459">
    <property type="entry name" value="MucBP_dom"/>
</dbReference>
<dbReference type="Pfam" id="PF06458">
    <property type="entry name" value="MucBP"/>
    <property type="match status" value="4"/>
</dbReference>
<accession>A0A0R2MHP9</accession>
<dbReference type="Gene3D" id="3.10.20.320">
    <property type="entry name" value="Putative peptidoglycan bound protein (lpxtg motif)"/>
    <property type="match status" value="3"/>
</dbReference>
<evidence type="ECO:0000256" key="3">
    <source>
        <dbReference type="SAM" id="Phobius"/>
    </source>
</evidence>
<keyword evidence="3" id="KW-1133">Transmembrane helix</keyword>
<dbReference type="PATRIC" id="fig|942150.3.peg.2819"/>
<feature type="compositionally biased region" description="Basic and acidic residues" evidence="2">
    <location>
        <begin position="129"/>
        <end position="140"/>
    </location>
</feature>
<evidence type="ECO:0000256" key="2">
    <source>
        <dbReference type="SAM" id="MobiDB-lite"/>
    </source>
</evidence>
<gene>
    <name evidence="5" type="ORF">IV64_GL002707</name>
</gene>
<organism evidence="5 6">
    <name type="scientific">Lactiplantibacillus xiangfangensis</name>
    <dbReference type="NCBI Taxonomy" id="942150"/>
    <lineage>
        <taxon>Bacteria</taxon>
        <taxon>Bacillati</taxon>
        <taxon>Bacillota</taxon>
        <taxon>Bacilli</taxon>
        <taxon>Lactobacillales</taxon>
        <taxon>Lactobacillaceae</taxon>
        <taxon>Lactiplantibacillus</taxon>
    </lineage>
</organism>
<dbReference type="RefSeq" id="WP_057706526.1">
    <property type="nucleotide sequence ID" value="NZ_JQCL01000057.1"/>
</dbReference>
<protein>
    <recommendedName>
        <fullName evidence="4">MucBP domain-containing protein</fullName>
    </recommendedName>
</protein>
<feature type="domain" description="MucBP" evidence="4">
    <location>
        <begin position="826"/>
        <end position="888"/>
    </location>
</feature>
<dbReference type="Proteomes" id="UP000051783">
    <property type="component" value="Unassembled WGS sequence"/>
</dbReference>
<feature type="transmembrane region" description="Helical" evidence="3">
    <location>
        <begin position="1381"/>
        <end position="1400"/>
    </location>
</feature>
<keyword evidence="6" id="KW-1185">Reference proteome</keyword>
<evidence type="ECO:0000313" key="5">
    <source>
        <dbReference type="EMBL" id="KRO11011.1"/>
    </source>
</evidence>
<feature type="domain" description="MucBP" evidence="4">
    <location>
        <begin position="691"/>
        <end position="752"/>
    </location>
</feature>
<feature type="region of interest" description="Disordered" evidence="2">
    <location>
        <begin position="1321"/>
        <end position="1370"/>
    </location>
</feature>
<evidence type="ECO:0000259" key="4">
    <source>
        <dbReference type="Pfam" id="PF06458"/>
    </source>
</evidence>
<feature type="domain" description="MucBP" evidence="4">
    <location>
        <begin position="758"/>
        <end position="820"/>
    </location>
</feature>
<feature type="compositionally biased region" description="Polar residues" evidence="2">
    <location>
        <begin position="1347"/>
        <end position="1359"/>
    </location>
</feature>
<keyword evidence="3" id="KW-0812">Transmembrane</keyword>
<sequence length="1404" mass="155262">MIKGEDKNEKINGIGAYSLELDYRRICEVEYMNGEPKVRVDTKSYLKLNIKSHIWLFAGVTLTSISLGNAKLSTLNADAAVLNSQNSGITEMVSKKSGDNNTSAVNIKAGGASVNDGNSKSDTGIVDSGNEKSTDEKENTETVVSSNEETNSVKNTDTASTKSNVERMNIKTATQENSKVDSNSSNDSILRVNNTKVISPKTVVRRTAMVRSANTSSTTTVTDYNSATPIASNEKAIIPKKNDRLNSKYSFIPKANASGKTKVTAIGDAITSTGTNRVAVNMRTSAKGQTGFKYTNVGYDAVGRSVDMELIYTNWGRMDTNDTPYIEAYTNKIKTDLAGVGWADVEYRFLSSDTETPVAVSGLLTLTDIDGSQSVSLNNKQWSQIDNVYIPESDDPTTGKVDNWLRYVANDDYLTIVSPSDNSGNTDEYAMLTFTYTNLSVINFRISNGRTGKNKVENVWGVNYIAQKPLATAVIAPSITVSDDDQINVSSNTLRDGEANYNYTFTQQIPDEWAAFYYHDILFSGKLPSDTRLTNYRVTDESGNDITPEFIDQSDGQNFKLGVATDYVGSKNFYGHRYTVNISVIASQADVIQNFQMKVKTNIDGDVQSSNQVITVIPKKKYVITHYYLAGTTTKMAEDQTDRVIKNDSYTTNSVDIAGYQQLVPKNVTGVMGDNNIVVIYQYSPVSISIPIEYVDQNKTHILSDTVIKGNYDKAYDASSLVKRIKGYSLVKVDNQSGQFKLDNSPVIVHYQAQKVTIPVIYVDQNGKSILPATSITGYYNDPYEANRLLKDVHGYSFKNAINSQGQYQLVNPTIIFHYQALPGSVDVKYLDLHTNNNLSSSKIYNGFYGDNYDLTMTNKSFTGYHLIKTLGGLTDSFGIGNKSVVYQFMPDKVTIHVKNVTDLNETLGEYDVSGYYNDTYEIQTLKDLPTELAYSATIGSLRGKFGYTGESVVNEYRYSYGNTTKNGNGALTTIYRNGDDDIVGLEQMHVDGNETYAFFNADGKLQAGEYSIDNNSFVNLSNPMSKGDYVILTSIDGSFTRVDYLQDGSISISKQLSSLDTKGDSVTMAADGNLSFSTLHYKTISEDLSKNRQSELLQQVWPTGETVTVNISSTPTFAFADVLHQLRFIADIKCFDTAQSINVDGSKYQFSKTKAGLLVIQQINAKGKPTYSSYYTNQGQLVKSDYQIENKVVGGNKSYVLTKYTKYDQTESLLEIQVGGQKITITSSFGLATLRVVRSNGTATLKRRFNKKAAFELTNGVKAVLVLNDNSKYVLTLTKMSNDQVIGQTIVIDKTDGRIVRADTFIERTKVLKNANYQKTNGENMTNSKNEHSERRSIVFSKDSPSKMNSQSHINKPRSTAEFRRHHGRLTLPKTNERSGLTLISLGLLSLIVLLTTVLKRRQ</sequence>
<proteinExistence type="predicted"/>